<dbReference type="EC" id="4.2.3.4" evidence="10 11"/>
<keyword evidence="8 10" id="KW-0456">Lyase</keyword>
<dbReference type="InterPro" id="IPR050071">
    <property type="entry name" value="Dehydroquinate_synthase"/>
</dbReference>
<feature type="domain" description="3-dehydroquinate synthase C-terminal" evidence="14">
    <location>
        <begin position="182"/>
        <end position="326"/>
    </location>
</feature>
<keyword evidence="4 10" id="KW-0479">Metal-binding</keyword>
<feature type="binding site" evidence="10">
    <location>
        <begin position="106"/>
        <end position="110"/>
    </location>
    <ligand>
        <name>NAD(+)</name>
        <dbReference type="ChEBI" id="CHEBI:57540"/>
    </ligand>
</feature>
<dbReference type="GO" id="GO:0009073">
    <property type="term" value="P:aromatic amino acid family biosynthetic process"/>
    <property type="evidence" value="ECO:0007669"/>
    <property type="project" value="UniProtKB-KW"/>
</dbReference>
<organism evidence="15 16">
    <name type="scientific">Atribacter laminatus</name>
    <dbReference type="NCBI Taxonomy" id="2847778"/>
    <lineage>
        <taxon>Bacteria</taxon>
        <taxon>Pseudomonadati</taxon>
        <taxon>Atribacterota</taxon>
        <taxon>Atribacteria</taxon>
        <taxon>Atribacterales</taxon>
        <taxon>Atribacteraceae</taxon>
        <taxon>Atribacter</taxon>
    </lineage>
</organism>
<dbReference type="GO" id="GO:0008652">
    <property type="term" value="P:amino acid biosynthetic process"/>
    <property type="evidence" value="ECO:0007669"/>
    <property type="project" value="UniProtKB-KW"/>
</dbReference>
<keyword evidence="10" id="KW-0963">Cytoplasm</keyword>
<evidence type="ECO:0000259" key="14">
    <source>
        <dbReference type="Pfam" id="PF24621"/>
    </source>
</evidence>
<feature type="binding site" evidence="10">
    <location>
        <begin position="72"/>
        <end position="77"/>
    </location>
    <ligand>
        <name>NAD(+)</name>
        <dbReference type="ChEBI" id="CHEBI:57540"/>
    </ligand>
</feature>
<dbReference type="FunFam" id="3.40.50.1970:FF:000007">
    <property type="entry name" value="Pentafunctional AROM polypeptide"/>
    <property type="match status" value="1"/>
</dbReference>
<evidence type="ECO:0000256" key="10">
    <source>
        <dbReference type="HAMAP-Rule" id="MF_00110"/>
    </source>
</evidence>
<dbReference type="InterPro" id="IPR030963">
    <property type="entry name" value="DHQ_synth_fam"/>
</dbReference>
<dbReference type="Gene3D" id="3.40.50.1970">
    <property type="match status" value="1"/>
</dbReference>
<dbReference type="EMBL" id="CP065383">
    <property type="protein sequence ID" value="QPM69321.1"/>
    <property type="molecule type" value="Genomic_DNA"/>
</dbReference>
<comment type="cofactor">
    <cofactor evidence="10">
        <name>Co(2+)</name>
        <dbReference type="ChEBI" id="CHEBI:48828"/>
    </cofactor>
    <cofactor evidence="10">
        <name>Zn(2+)</name>
        <dbReference type="ChEBI" id="CHEBI:29105"/>
    </cofactor>
    <text evidence="10">Binds 1 divalent metal cation per subunit. Can use either Co(2+) or Zn(2+).</text>
</comment>
<gene>
    <name evidence="10 15" type="primary">aroB</name>
    <name evidence="15" type="ORF">RT761_02551</name>
</gene>
<dbReference type="GO" id="GO:0009423">
    <property type="term" value="P:chorismate biosynthetic process"/>
    <property type="evidence" value="ECO:0007669"/>
    <property type="project" value="UniProtKB-UniRule"/>
</dbReference>
<keyword evidence="10" id="KW-0028">Amino-acid biosynthesis</keyword>
<dbReference type="GO" id="GO:0000166">
    <property type="term" value="F:nucleotide binding"/>
    <property type="evidence" value="ECO:0007669"/>
    <property type="project" value="UniProtKB-KW"/>
</dbReference>
<comment type="caution">
    <text evidence="10">Lacks conserved residue(s) required for the propagation of feature annotation.</text>
</comment>
<evidence type="ECO:0000256" key="7">
    <source>
        <dbReference type="ARBA" id="ARBA00023027"/>
    </source>
</evidence>
<dbReference type="KEGG" id="alam:RT761_02551"/>
<dbReference type="InterPro" id="IPR056179">
    <property type="entry name" value="DHQS_C"/>
</dbReference>
<keyword evidence="16" id="KW-1185">Reference proteome</keyword>
<feature type="binding site" evidence="10">
    <location>
        <position position="152"/>
    </location>
    <ligand>
        <name>NAD(+)</name>
        <dbReference type="ChEBI" id="CHEBI:57540"/>
    </ligand>
</feature>
<feature type="binding site" evidence="10">
    <location>
        <position position="248"/>
    </location>
    <ligand>
        <name>Zn(2+)</name>
        <dbReference type="ChEBI" id="CHEBI:29105"/>
    </ligand>
</feature>
<dbReference type="InterPro" id="IPR016037">
    <property type="entry name" value="DHQ_synth_AroB"/>
</dbReference>
<dbReference type="Gene3D" id="1.20.1090.10">
    <property type="entry name" value="Dehydroquinate synthase-like - alpha domain"/>
    <property type="match status" value="1"/>
</dbReference>
<dbReference type="Pfam" id="PF01761">
    <property type="entry name" value="DHQ_synthase"/>
    <property type="match status" value="1"/>
</dbReference>
<comment type="similarity">
    <text evidence="10">Belongs to the sugar phosphate cyclases superfamily. Dehydroquinate synthase family.</text>
</comment>
<keyword evidence="12" id="KW-0812">Transmembrane</keyword>
<evidence type="ECO:0000256" key="12">
    <source>
        <dbReference type="SAM" id="Phobius"/>
    </source>
</evidence>
<evidence type="ECO:0000313" key="15">
    <source>
        <dbReference type="EMBL" id="QPM69321.1"/>
    </source>
</evidence>
<feature type="binding site" evidence="10">
    <location>
        <position position="143"/>
    </location>
    <ligand>
        <name>NAD(+)</name>
        <dbReference type="ChEBI" id="CHEBI:57540"/>
    </ligand>
</feature>
<dbReference type="GO" id="GO:0005737">
    <property type="term" value="C:cytoplasm"/>
    <property type="evidence" value="ECO:0007669"/>
    <property type="project" value="UniProtKB-SubCell"/>
</dbReference>
<keyword evidence="7 10" id="KW-0520">NAD</keyword>
<evidence type="ECO:0000256" key="8">
    <source>
        <dbReference type="ARBA" id="ARBA00023239"/>
    </source>
</evidence>
<evidence type="ECO:0000256" key="5">
    <source>
        <dbReference type="ARBA" id="ARBA00022741"/>
    </source>
</evidence>
<feature type="binding site" evidence="10">
    <location>
        <begin position="130"/>
        <end position="131"/>
    </location>
    <ligand>
        <name>NAD(+)</name>
        <dbReference type="ChEBI" id="CHEBI:57540"/>
    </ligand>
</feature>
<reference evidence="15 16" key="1">
    <citation type="journal article" date="2021" name="Nat. Commun.">
        <title>Isolation of a member of the candidate phylum Atribacteria reveals a unique cell membrane structure.</title>
        <authorList>
            <person name="Taiki K."/>
            <person name="Nobu M.K."/>
            <person name="Kusada H."/>
            <person name="Meng X.-Y."/>
            <person name="Hosoki N."/>
            <person name="Uematsu K."/>
            <person name="Yoshioka H."/>
            <person name="Kamagata Y."/>
            <person name="Tamaki H."/>
        </authorList>
    </citation>
    <scope>NUCLEOTIDE SEQUENCE [LARGE SCALE GENOMIC DNA]</scope>
    <source>
        <strain evidence="15 16">RT761</strain>
    </source>
</reference>
<keyword evidence="12" id="KW-0472">Membrane</keyword>
<dbReference type="PANTHER" id="PTHR43622">
    <property type="entry name" value="3-DEHYDROQUINATE SYNTHASE"/>
    <property type="match status" value="1"/>
</dbReference>
<dbReference type="NCBIfam" id="TIGR01357">
    <property type="entry name" value="aroB"/>
    <property type="match status" value="1"/>
</dbReference>
<evidence type="ECO:0000256" key="11">
    <source>
        <dbReference type="NCBIfam" id="TIGR01357"/>
    </source>
</evidence>
<evidence type="ECO:0000256" key="1">
    <source>
        <dbReference type="ARBA" id="ARBA00001911"/>
    </source>
</evidence>
<dbReference type="UniPathway" id="UPA00053">
    <property type="reaction ID" value="UER00085"/>
</dbReference>
<dbReference type="RefSeq" id="WP_246465372.1">
    <property type="nucleotide sequence ID" value="NZ_CP065383.1"/>
</dbReference>
<evidence type="ECO:0000256" key="3">
    <source>
        <dbReference type="ARBA" id="ARBA00003485"/>
    </source>
</evidence>
<dbReference type="Proteomes" id="UP000594463">
    <property type="component" value="Chromosome"/>
</dbReference>
<sequence length="365" mass="40447">MRTLSIQTKTKRYPVILLPSLFTSPDWFDQIQFPSRKLTIVTNSIVGSLYLQKIKNIFKEKNFIVSSVTIPDGEEYKQLNTVEKIYHELLRQGLDRKSFLIALGGGVITDITGFVASTYLRGIPYFQIPTSLLAQVDSSVGGKTGVNLEEGKNLIGTFYQPEGVIVGLDFLQSLPDREFREGLSEVIKASLLKGGEFFEFFRKNISMILGQDQKTLEEVIYQSIQFKGEIVQEDEKESGIRSILNYGHTLGHAFEKTLGYGALRHGEAVAVGMIGAAKIAEEMGMMSADLVNIHQKLLVRCGLPTSLPYSVNANIFIQSLLKDKKNVSGSLRMVLLEAIGKPVSSIPVEMGLVLDVLPQLVEVEP</sequence>
<comment type="function">
    <text evidence="3 10">Catalyzes the conversion of 3-deoxy-D-arabino-heptulosonate 7-phosphate (DAHP) to dehydroquinate (DHQ).</text>
</comment>
<evidence type="ECO:0000259" key="13">
    <source>
        <dbReference type="Pfam" id="PF01761"/>
    </source>
</evidence>
<comment type="cofactor">
    <cofactor evidence="2">
        <name>Zn(2+)</name>
        <dbReference type="ChEBI" id="CHEBI:29105"/>
    </cofactor>
</comment>
<comment type="catalytic activity">
    <reaction evidence="10">
        <text>7-phospho-2-dehydro-3-deoxy-D-arabino-heptonate = 3-dehydroquinate + phosphate</text>
        <dbReference type="Rhea" id="RHEA:21968"/>
        <dbReference type="ChEBI" id="CHEBI:32364"/>
        <dbReference type="ChEBI" id="CHEBI:43474"/>
        <dbReference type="ChEBI" id="CHEBI:58394"/>
        <dbReference type="EC" id="4.2.3.4"/>
    </reaction>
</comment>
<evidence type="ECO:0000256" key="4">
    <source>
        <dbReference type="ARBA" id="ARBA00022723"/>
    </source>
</evidence>
<keyword evidence="12" id="KW-1133">Transmembrane helix</keyword>
<feature type="binding site" evidence="10">
    <location>
        <position position="265"/>
    </location>
    <ligand>
        <name>Zn(2+)</name>
        <dbReference type="ChEBI" id="CHEBI:29105"/>
    </ligand>
</feature>
<dbReference type="GO" id="GO:0003856">
    <property type="term" value="F:3-dehydroquinate synthase activity"/>
    <property type="evidence" value="ECO:0007669"/>
    <property type="project" value="UniProtKB-UniRule"/>
</dbReference>
<evidence type="ECO:0000256" key="9">
    <source>
        <dbReference type="ARBA" id="ARBA00023285"/>
    </source>
</evidence>
<keyword evidence="10" id="KW-0057">Aromatic amino acid biosynthesis</keyword>
<feature type="domain" description="3-dehydroquinate synthase N-terminal" evidence="13">
    <location>
        <begin position="68"/>
        <end position="180"/>
    </location>
</feature>
<name>A0A7T1ANU4_ATRLM</name>
<dbReference type="PIRSF" id="PIRSF001455">
    <property type="entry name" value="DHQ_synth"/>
    <property type="match status" value="1"/>
</dbReference>
<dbReference type="GO" id="GO:0046872">
    <property type="term" value="F:metal ion binding"/>
    <property type="evidence" value="ECO:0007669"/>
    <property type="project" value="UniProtKB-KW"/>
</dbReference>
<dbReference type="AlphaFoldDB" id="A0A7T1ANU4"/>
<evidence type="ECO:0000256" key="6">
    <source>
        <dbReference type="ARBA" id="ARBA00022833"/>
    </source>
</evidence>
<comment type="pathway">
    <text evidence="10">Metabolic intermediate biosynthesis; chorismate biosynthesis; chorismate from D-erythrose 4-phosphate and phosphoenolpyruvate: step 2/7.</text>
</comment>
<feature type="transmembrane region" description="Helical" evidence="12">
    <location>
        <begin position="99"/>
        <end position="120"/>
    </location>
</feature>
<keyword evidence="9 10" id="KW-0170">Cobalt</keyword>
<dbReference type="InterPro" id="IPR030960">
    <property type="entry name" value="DHQS/DOIS_N"/>
</dbReference>
<evidence type="ECO:0000256" key="2">
    <source>
        <dbReference type="ARBA" id="ARBA00001947"/>
    </source>
</evidence>
<protein>
    <recommendedName>
        <fullName evidence="10 11">3-dehydroquinate synthase</fullName>
        <shortName evidence="10">DHQS</shortName>
        <ecNumber evidence="10 11">4.2.3.4</ecNumber>
    </recommendedName>
</protein>
<dbReference type="Pfam" id="PF24621">
    <property type="entry name" value="DHQS_C"/>
    <property type="match status" value="1"/>
</dbReference>
<dbReference type="SUPFAM" id="SSF56796">
    <property type="entry name" value="Dehydroquinate synthase-like"/>
    <property type="match status" value="1"/>
</dbReference>
<comment type="subcellular location">
    <subcellularLocation>
        <location evidence="10">Cytoplasm</location>
    </subcellularLocation>
</comment>
<accession>A0A7T1ANU4</accession>
<keyword evidence="5 10" id="KW-0547">Nucleotide-binding</keyword>
<keyword evidence="6 10" id="KW-0862">Zinc</keyword>
<dbReference type="CDD" id="cd08195">
    <property type="entry name" value="DHQS"/>
    <property type="match status" value="1"/>
</dbReference>
<proteinExistence type="inferred from homology"/>
<evidence type="ECO:0000313" key="16">
    <source>
        <dbReference type="Proteomes" id="UP000594463"/>
    </source>
</evidence>
<dbReference type="PANTHER" id="PTHR43622:SF1">
    <property type="entry name" value="3-DEHYDROQUINATE SYNTHASE"/>
    <property type="match status" value="1"/>
</dbReference>
<comment type="cofactor">
    <cofactor evidence="1 10">
        <name>NAD(+)</name>
        <dbReference type="ChEBI" id="CHEBI:57540"/>
    </cofactor>
</comment>
<dbReference type="HAMAP" id="MF_00110">
    <property type="entry name" value="DHQ_synthase"/>
    <property type="match status" value="1"/>
</dbReference>
<feature type="binding site" evidence="10">
    <location>
        <position position="185"/>
    </location>
    <ligand>
        <name>Zn(2+)</name>
        <dbReference type="ChEBI" id="CHEBI:29105"/>
    </ligand>
</feature>